<dbReference type="STRING" id="1224164.B843_03050"/>
<reference evidence="1 2" key="1">
    <citation type="submission" date="2013-02" db="EMBL/GenBank/DDBJ databases">
        <title>The complete genome sequence of Corynebacterium vitaeruminis DSM 20294.</title>
        <authorList>
            <person name="Ruckert C."/>
            <person name="Albersmeier A."/>
            <person name="Kalinowski J."/>
        </authorList>
    </citation>
    <scope>NUCLEOTIDE SEQUENCE [LARGE SCALE GENOMIC DNA]</scope>
    <source>
        <strain evidence="2">ATCC 10234</strain>
    </source>
</reference>
<proteinExistence type="predicted"/>
<dbReference type="HOGENOM" id="CLU_828234_0_0_11"/>
<dbReference type="GO" id="GO:0097367">
    <property type="term" value="F:carbohydrate derivative binding"/>
    <property type="evidence" value="ECO:0007669"/>
    <property type="project" value="InterPro"/>
</dbReference>
<evidence type="ECO:0000313" key="1">
    <source>
        <dbReference type="EMBL" id="AHI22001.1"/>
    </source>
</evidence>
<dbReference type="PATRIC" id="fig|1224164.3.peg.605"/>
<dbReference type="InterPro" id="IPR046348">
    <property type="entry name" value="SIS_dom_sf"/>
</dbReference>
<sequence>MVKRSSEEMAYAFYDVAFEGAQVRAVSGAVSAGLLDGLRGQRPRSVVVLVSDGIAESAARLAIELRTPLEYPVVVARRLPRYVGPLDVVVILTEREDDPQLASDLQTCLGRGCTTVFAGLNEGPLAEDAAEQALVVPHLPTAEGPSPLRAVAAVVAVLDSLQGDPLLVAQTLSDWADEVDRELESASPERDEVVNPAHELANISGRLVHIGRGPVGDAIARLVADLWASKGQVSAALNADDWALAARNYRQMSADIFHDPLIDGGEELLPLKLIVWDPGMDPEAEPSLDAIVQSVPGTDFSHGAALPFRLVARAWAATAFL</sequence>
<dbReference type="AlphaFoldDB" id="W5XYB2"/>
<dbReference type="Proteomes" id="UP000019222">
    <property type="component" value="Chromosome"/>
</dbReference>
<protein>
    <submittedName>
        <fullName evidence="1">Uncharacterized protein</fullName>
    </submittedName>
</protein>
<name>W5XYB2_9CORY</name>
<dbReference type="eggNOG" id="COG1737">
    <property type="taxonomic scope" value="Bacteria"/>
</dbReference>
<organism evidence="1 2">
    <name type="scientific">Corynebacterium vitaeruminis DSM 20294</name>
    <dbReference type="NCBI Taxonomy" id="1224164"/>
    <lineage>
        <taxon>Bacteria</taxon>
        <taxon>Bacillati</taxon>
        <taxon>Actinomycetota</taxon>
        <taxon>Actinomycetes</taxon>
        <taxon>Mycobacteriales</taxon>
        <taxon>Corynebacteriaceae</taxon>
        <taxon>Corynebacterium</taxon>
    </lineage>
</organism>
<accession>W5XYB2</accession>
<dbReference type="KEGG" id="cvt:B843_03050"/>
<gene>
    <name evidence="1" type="ORF">B843_03050</name>
</gene>
<dbReference type="GO" id="GO:1901135">
    <property type="term" value="P:carbohydrate derivative metabolic process"/>
    <property type="evidence" value="ECO:0007669"/>
    <property type="project" value="InterPro"/>
</dbReference>
<keyword evidence="2" id="KW-1185">Reference proteome</keyword>
<dbReference type="SUPFAM" id="SSF53697">
    <property type="entry name" value="SIS domain"/>
    <property type="match status" value="1"/>
</dbReference>
<dbReference type="EMBL" id="CP004353">
    <property type="protein sequence ID" value="AHI22001.1"/>
    <property type="molecule type" value="Genomic_DNA"/>
</dbReference>
<evidence type="ECO:0000313" key="2">
    <source>
        <dbReference type="Proteomes" id="UP000019222"/>
    </source>
</evidence>